<dbReference type="InterPro" id="IPR015915">
    <property type="entry name" value="Kelch-typ_b-propeller"/>
</dbReference>
<gene>
    <name evidence="7" type="ORF">HETSPECPRED_009813</name>
</gene>
<evidence type="ECO:0000256" key="5">
    <source>
        <dbReference type="SAM" id="MobiDB-lite"/>
    </source>
</evidence>
<evidence type="ECO:0000313" key="7">
    <source>
        <dbReference type="EMBL" id="CAF9935512.1"/>
    </source>
</evidence>
<dbReference type="InterPro" id="IPR051694">
    <property type="entry name" value="Immunoregulatory_rcpt-like"/>
</dbReference>
<protein>
    <recommendedName>
        <fullName evidence="9">Pre-mRNA splicing factor CLF1</fullName>
    </recommendedName>
</protein>
<dbReference type="AlphaFoldDB" id="A0A8H3IPG5"/>
<feature type="compositionally biased region" description="Polar residues" evidence="5">
    <location>
        <begin position="733"/>
        <end position="751"/>
    </location>
</feature>
<name>A0A8H3IPG5_9LECA</name>
<feature type="compositionally biased region" description="Low complexity" evidence="5">
    <location>
        <begin position="354"/>
        <end position="388"/>
    </location>
</feature>
<feature type="region of interest" description="Disordered" evidence="5">
    <location>
        <begin position="713"/>
        <end position="819"/>
    </location>
</feature>
<keyword evidence="4 6" id="KW-0472">Membrane</keyword>
<comment type="caution">
    <text evidence="7">The sequence shown here is derived from an EMBL/GenBank/DDBJ whole genome shotgun (WGS) entry which is preliminary data.</text>
</comment>
<evidence type="ECO:0000313" key="8">
    <source>
        <dbReference type="Proteomes" id="UP000664521"/>
    </source>
</evidence>
<proteinExistence type="predicted"/>
<dbReference type="Gene3D" id="2.120.10.80">
    <property type="entry name" value="Kelch-type beta propeller"/>
    <property type="match status" value="1"/>
</dbReference>
<keyword evidence="3 6" id="KW-1133">Transmembrane helix</keyword>
<dbReference type="PANTHER" id="PTHR15549">
    <property type="entry name" value="PAIRED IMMUNOGLOBULIN-LIKE TYPE 2 RECEPTOR"/>
    <property type="match status" value="1"/>
</dbReference>
<dbReference type="OrthoDB" id="5352000at2759"/>
<feature type="region of interest" description="Disordered" evidence="5">
    <location>
        <begin position="265"/>
        <end position="302"/>
    </location>
</feature>
<dbReference type="Proteomes" id="UP000664521">
    <property type="component" value="Unassembled WGS sequence"/>
</dbReference>
<dbReference type="GO" id="GO:0071944">
    <property type="term" value="C:cell periphery"/>
    <property type="evidence" value="ECO:0007669"/>
    <property type="project" value="UniProtKB-ARBA"/>
</dbReference>
<organism evidence="7 8">
    <name type="scientific">Heterodermia speciosa</name>
    <dbReference type="NCBI Taxonomy" id="116794"/>
    <lineage>
        <taxon>Eukaryota</taxon>
        <taxon>Fungi</taxon>
        <taxon>Dikarya</taxon>
        <taxon>Ascomycota</taxon>
        <taxon>Pezizomycotina</taxon>
        <taxon>Lecanoromycetes</taxon>
        <taxon>OSLEUM clade</taxon>
        <taxon>Lecanoromycetidae</taxon>
        <taxon>Caliciales</taxon>
        <taxon>Physciaceae</taxon>
        <taxon>Heterodermia</taxon>
    </lineage>
</organism>
<feature type="compositionally biased region" description="Polar residues" evidence="5">
    <location>
        <begin position="474"/>
        <end position="496"/>
    </location>
</feature>
<evidence type="ECO:0000256" key="1">
    <source>
        <dbReference type="ARBA" id="ARBA00004167"/>
    </source>
</evidence>
<accession>A0A8H3IPG5</accession>
<dbReference type="GO" id="GO:0016020">
    <property type="term" value="C:membrane"/>
    <property type="evidence" value="ECO:0007669"/>
    <property type="project" value="UniProtKB-SubCell"/>
</dbReference>
<evidence type="ECO:0000256" key="3">
    <source>
        <dbReference type="ARBA" id="ARBA00022989"/>
    </source>
</evidence>
<feature type="compositionally biased region" description="Basic and acidic residues" evidence="5">
    <location>
        <begin position="785"/>
        <end position="799"/>
    </location>
</feature>
<comment type="subcellular location">
    <subcellularLocation>
        <location evidence="1">Membrane</location>
        <topology evidence="1">Single-pass membrane protein</topology>
    </subcellularLocation>
</comment>
<reference evidence="7" key="1">
    <citation type="submission" date="2021-03" db="EMBL/GenBank/DDBJ databases">
        <authorList>
            <person name="Tagirdzhanova G."/>
        </authorList>
    </citation>
    <scope>NUCLEOTIDE SEQUENCE</scope>
</reference>
<evidence type="ECO:0008006" key="9">
    <source>
        <dbReference type="Google" id="ProtNLM"/>
    </source>
</evidence>
<evidence type="ECO:0000256" key="2">
    <source>
        <dbReference type="ARBA" id="ARBA00022692"/>
    </source>
</evidence>
<dbReference type="SUPFAM" id="SSF117281">
    <property type="entry name" value="Kelch motif"/>
    <property type="match status" value="1"/>
</dbReference>
<feature type="region of interest" description="Disordered" evidence="5">
    <location>
        <begin position="673"/>
        <end position="700"/>
    </location>
</feature>
<feature type="region of interest" description="Disordered" evidence="5">
    <location>
        <begin position="354"/>
        <end position="392"/>
    </location>
</feature>
<evidence type="ECO:0000256" key="6">
    <source>
        <dbReference type="SAM" id="Phobius"/>
    </source>
</evidence>
<feature type="region of interest" description="Disordered" evidence="5">
    <location>
        <begin position="463"/>
        <end position="618"/>
    </location>
</feature>
<feature type="transmembrane region" description="Helical" evidence="6">
    <location>
        <begin position="399"/>
        <end position="424"/>
    </location>
</feature>
<keyword evidence="8" id="KW-1185">Reference proteome</keyword>
<sequence length="819" mass="87541">MPLPLPPVALQDHCSIIYKNTLYTYQGDAFQSLPLEDGAQWSKLSMGVSTNGSTCIQGTAHGQDVLFVVGGSTGSSAKDYTGLQRYTFKDKSWETCRPQTNVTQNRLLHGSTWLEASSSILLYGGSQDGESTPSSQTFIISSKPPYTVQSFNSQAPPVIKPLMLPWNTSHALMFGGDPQNKALFTFGPEVGWHQLNVSLSAGLPDSSKVQAAIIDAQDGGRALEIFDMSISPNNLTTQLLQNATEPTSTQHSASSLLTHSATVTASASSSSDPSLPKVTIVDSKNRKRATSLQGRPAYDSALAPQDARDGFSLAQGSDGLVVASGGNDQAVLAIFNQTGNQWVDTDQFFAVSKPKNSNSVPTPSSTSPAASITAQPSTSSSPAAIPPTHDGTRNKSLTILGATLGAVFGVAALLVLILLLLRCLRRRKREDKRRGNEFSLDNKHDMDFADQGADYMQEAGGSFAKGSTKHHHNISGNSATSVTIMGGKRNSSQQSKRALFHKKGNSEASNKSHFGRSKSPMAPSPPLISEPILDSYPGQSANPPRTTPSPRTEPRTDTGWSKYWNNSSTNVDAMAASAPQRHGSNSRPTTYTSTSDYESSRVTSSNPHESAEVEPLSVRASQHPANTRVVSPTSGLPLQTGLALSSGAHAPAEPPTPATLISDIDEEDDYRMHANREPDGTSSWTPIAASDRGSTWTDRPVSSAYADSMIYPHPGERVRIPNFPGVPSRRPSNRQNTRPPVRQDSQGSSRGMRSAAAKDFASGLPPSRTPDPPNTRRVMPGYGAHEVRTFPRRPDEIGPRGRGGPDTGDMSWLNLGTSK</sequence>
<evidence type="ECO:0000256" key="4">
    <source>
        <dbReference type="ARBA" id="ARBA00023136"/>
    </source>
</evidence>
<keyword evidence="2 6" id="KW-0812">Transmembrane</keyword>
<dbReference type="EMBL" id="CAJPDS010000083">
    <property type="protein sequence ID" value="CAF9935512.1"/>
    <property type="molecule type" value="Genomic_DNA"/>
</dbReference>